<dbReference type="Pfam" id="PF00450">
    <property type="entry name" value="Peptidase_S10"/>
    <property type="match status" value="1"/>
</dbReference>
<dbReference type="AlphaFoldDB" id="A0A6A4QWW2"/>
<keyword evidence="2" id="KW-0121">Carboxypeptidase</keyword>
<dbReference type="GO" id="GO:0006508">
    <property type="term" value="P:proteolysis"/>
    <property type="evidence" value="ECO:0007669"/>
    <property type="project" value="InterPro"/>
</dbReference>
<proteinExistence type="inferred from homology"/>
<protein>
    <submittedName>
        <fullName evidence="2">Putative carboxypeptidase C</fullName>
    </submittedName>
</protein>
<accession>A0A6A4QWW2</accession>
<evidence type="ECO:0000256" key="1">
    <source>
        <dbReference type="ARBA" id="ARBA00009431"/>
    </source>
</evidence>
<keyword evidence="2" id="KW-0378">Hydrolase</keyword>
<dbReference type="Proteomes" id="UP000447434">
    <property type="component" value="Chromosome 3"/>
</dbReference>
<gene>
    <name evidence="2" type="ORF">Lalb_Chr03g0041011</name>
</gene>
<keyword evidence="2" id="KW-0645">Protease</keyword>
<evidence type="ECO:0000313" key="2">
    <source>
        <dbReference type="EMBL" id="KAE9617953.1"/>
    </source>
</evidence>
<comment type="similarity">
    <text evidence="1">Belongs to the peptidase S10 family.</text>
</comment>
<keyword evidence="3" id="KW-1185">Reference proteome</keyword>
<dbReference type="SUPFAM" id="SSF53474">
    <property type="entry name" value="alpha/beta-Hydrolases"/>
    <property type="match status" value="1"/>
</dbReference>
<sequence>MYIKFYNFGSGDHDMCIPFTGSQAWTRAMGYKIVDDWRPWLVDDQVAGRGERGTG</sequence>
<organism evidence="2 3">
    <name type="scientific">Lupinus albus</name>
    <name type="common">White lupine</name>
    <name type="synonym">Lupinus termis</name>
    <dbReference type="NCBI Taxonomy" id="3870"/>
    <lineage>
        <taxon>Eukaryota</taxon>
        <taxon>Viridiplantae</taxon>
        <taxon>Streptophyta</taxon>
        <taxon>Embryophyta</taxon>
        <taxon>Tracheophyta</taxon>
        <taxon>Spermatophyta</taxon>
        <taxon>Magnoliopsida</taxon>
        <taxon>eudicotyledons</taxon>
        <taxon>Gunneridae</taxon>
        <taxon>Pentapetalae</taxon>
        <taxon>rosids</taxon>
        <taxon>fabids</taxon>
        <taxon>Fabales</taxon>
        <taxon>Fabaceae</taxon>
        <taxon>Papilionoideae</taxon>
        <taxon>50 kb inversion clade</taxon>
        <taxon>genistoids sensu lato</taxon>
        <taxon>core genistoids</taxon>
        <taxon>Genisteae</taxon>
        <taxon>Lupinus</taxon>
    </lineage>
</organism>
<dbReference type="EMBL" id="WOCE01000003">
    <property type="protein sequence ID" value="KAE9617953.1"/>
    <property type="molecule type" value="Genomic_DNA"/>
</dbReference>
<dbReference type="InterPro" id="IPR001563">
    <property type="entry name" value="Peptidase_S10"/>
</dbReference>
<dbReference type="OrthoDB" id="735686at2759"/>
<comment type="caution">
    <text evidence="2">The sequence shown here is derived from an EMBL/GenBank/DDBJ whole genome shotgun (WGS) entry which is preliminary data.</text>
</comment>
<dbReference type="GO" id="GO:0004185">
    <property type="term" value="F:serine-type carboxypeptidase activity"/>
    <property type="evidence" value="ECO:0007669"/>
    <property type="project" value="InterPro"/>
</dbReference>
<dbReference type="Gene3D" id="3.40.50.11320">
    <property type="match status" value="1"/>
</dbReference>
<evidence type="ECO:0000313" key="3">
    <source>
        <dbReference type="Proteomes" id="UP000447434"/>
    </source>
</evidence>
<reference evidence="3" key="1">
    <citation type="journal article" date="2020" name="Nat. Commun.">
        <title>Genome sequence of the cluster root forming white lupin.</title>
        <authorList>
            <person name="Hufnagel B."/>
            <person name="Marques A."/>
            <person name="Soriano A."/>
            <person name="Marques L."/>
            <person name="Divol F."/>
            <person name="Doumas P."/>
            <person name="Sallet E."/>
            <person name="Mancinotti D."/>
            <person name="Carrere S."/>
            <person name="Marande W."/>
            <person name="Arribat S."/>
            <person name="Keller J."/>
            <person name="Huneau C."/>
            <person name="Blein T."/>
            <person name="Aime D."/>
            <person name="Laguerre M."/>
            <person name="Taylor J."/>
            <person name="Schubert V."/>
            <person name="Nelson M."/>
            <person name="Geu-Flores F."/>
            <person name="Crespi M."/>
            <person name="Gallardo-Guerrero K."/>
            <person name="Delaux P.-M."/>
            <person name="Salse J."/>
            <person name="Berges H."/>
            <person name="Guyot R."/>
            <person name="Gouzy J."/>
            <person name="Peret B."/>
        </authorList>
    </citation>
    <scope>NUCLEOTIDE SEQUENCE [LARGE SCALE GENOMIC DNA]</scope>
    <source>
        <strain evidence="3">cv. Amiga</strain>
    </source>
</reference>
<dbReference type="InterPro" id="IPR029058">
    <property type="entry name" value="AB_hydrolase_fold"/>
</dbReference>
<name>A0A6A4QWW2_LUPAL</name>